<evidence type="ECO:0000313" key="3">
    <source>
        <dbReference type="Proteomes" id="UP001526201"/>
    </source>
</evidence>
<dbReference type="Proteomes" id="UP001526201">
    <property type="component" value="Unassembled WGS sequence"/>
</dbReference>
<proteinExistence type="predicted"/>
<comment type="caution">
    <text evidence="2">The sequence shown here is derived from an EMBL/GenBank/DDBJ whole genome shotgun (WGS) entry which is preliminary data.</text>
</comment>
<reference evidence="2 3" key="1">
    <citation type="journal article" date="2022" name="BMC Genomics">
        <title>Comparative genome analysis of mycobacteria focusing on tRNA and non-coding RNA.</title>
        <authorList>
            <person name="Behra P.R.K."/>
            <person name="Pettersson B.M.F."/>
            <person name="Ramesh M."/>
            <person name="Das S."/>
            <person name="Dasgupta S."/>
            <person name="Kirsebom L.A."/>
        </authorList>
    </citation>
    <scope>NUCLEOTIDE SEQUENCE [LARGE SCALE GENOMIC DNA]</scope>
    <source>
        <strain evidence="2 3">DSM 44078</strain>
    </source>
</reference>
<keyword evidence="1" id="KW-1133">Transmembrane helix</keyword>
<feature type="transmembrane region" description="Helical" evidence="1">
    <location>
        <begin position="18"/>
        <end position="38"/>
    </location>
</feature>
<name>A0ABT3CJX8_9MYCO</name>
<dbReference type="EMBL" id="JACKTY010000047">
    <property type="protein sequence ID" value="MCV7229772.1"/>
    <property type="molecule type" value="Genomic_DNA"/>
</dbReference>
<keyword evidence="3" id="KW-1185">Reference proteome</keyword>
<evidence type="ECO:0000256" key="1">
    <source>
        <dbReference type="SAM" id="Phobius"/>
    </source>
</evidence>
<gene>
    <name evidence="2" type="ORF">H7J73_27570</name>
</gene>
<accession>A0ABT3CJX8</accession>
<sequence length="88" mass="8729">MTEGDSRVGDGRRRTTKLLAAVIGGGSLVTMGIVTAMVGSQPAAGTSIVSGPMTRGVTVTEVAATTTLPGSVLPTAKAAPEVKAKAYK</sequence>
<organism evidence="2 3">
    <name type="scientific">Mycolicibacterium komossense</name>
    <dbReference type="NCBI Taxonomy" id="1779"/>
    <lineage>
        <taxon>Bacteria</taxon>
        <taxon>Bacillati</taxon>
        <taxon>Actinomycetota</taxon>
        <taxon>Actinomycetes</taxon>
        <taxon>Mycobacteriales</taxon>
        <taxon>Mycobacteriaceae</taxon>
        <taxon>Mycolicibacterium</taxon>
    </lineage>
</organism>
<keyword evidence="1" id="KW-0812">Transmembrane</keyword>
<protein>
    <submittedName>
        <fullName evidence="2">Uncharacterized protein</fullName>
    </submittedName>
</protein>
<evidence type="ECO:0000313" key="2">
    <source>
        <dbReference type="EMBL" id="MCV7229772.1"/>
    </source>
</evidence>
<keyword evidence="1" id="KW-0472">Membrane</keyword>
<dbReference type="RefSeq" id="WP_264071042.1">
    <property type="nucleotide sequence ID" value="NZ_JACKTY010000047.1"/>
</dbReference>